<protein>
    <submittedName>
        <fullName evidence="1">Uncharacterized protein</fullName>
    </submittedName>
</protein>
<dbReference type="AlphaFoldDB" id="A0A0L6UV04"/>
<accession>A0A0L6UV04</accession>
<keyword evidence="2" id="KW-1185">Reference proteome</keyword>
<reference evidence="1 2" key="1">
    <citation type="submission" date="2015-08" db="EMBL/GenBank/DDBJ databases">
        <title>Next Generation Sequencing and Analysis of the Genome of Puccinia sorghi L Schw, the Causal Agent of Maize Common Rust.</title>
        <authorList>
            <person name="Rochi L."/>
            <person name="Burguener G."/>
            <person name="Darino M."/>
            <person name="Turjanski A."/>
            <person name="Kreff E."/>
            <person name="Dieguez M.J."/>
            <person name="Sacco F."/>
        </authorList>
    </citation>
    <scope>NUCLEOTIDE SEQUENCE [LARGE SCALE GENOMIC DNA]</scope>
    <source>
        <strain evidence="1 2">RO10H11247</strain>
    </source>
</reference>
<organism evidence="1 2">
    <name type="scientific">Puccinia sorghi</name>
    <dbReference type="NCBI Taxonomy" id="27349"/>
    <lineage>
        <taxon>Eukaryota</taxon>
        <taxon>Fungi</taxon>
        <taxon>Dikarya</taxon>
        <taxon>Basidiomycota</taxon>
        <taxon>Pucciniomycotina</taxon>
        <taxon>Pucciniomycetes</taxon>
        <taxon>Pucciniales</taxon>
        <taxon>Pucciniaceae</taxon>
        <taxon>Puccinia</taxon>
    </lineage>
</organism>
<evidence type="ECO:0000313" key="2">
    <source>
        <dbReference type="Proteomes" id="UP000037035"/>
    </source>
</evidence>
<evidence type="ECO:0000313" key="1">
    <source>
        <dbReference type="EMBL" id="KNZ52343.1"/>
    </source>
</evidence>
<name>A0A0L6UV04_9BASI</name>
<gene>
    <name evidence="1" type="ORF">VP01_3609g2</name>
</gene>
<sequence>MNSFNRESQSKSVSNSTCLLSVSRNKAKKTCIRKGNKTDISVNYGLTLFKYFQTQVADACNKAFTNTGPIILKSITSANPTIEWLVTIARTPKFLKKDKFQLFSRAHYKSWLDTAVDGRKSKHIRWPRKKNPTSKKLWEGTRIVTTNLDAVDWEKINTHMNKIYAKNLTNFHSL</sequence>
<dbReference type="VEuPathDB" id="FungiDB:VP01_3609g2"/>
<dbReference type="Proteomes" id="UP000037035">
    <property type="component" value="Unassembled WGS sequence"/>
</dbReference>
<proteinExistence type="predicted"/>
<comment type="caution">
    <text evidence="1">The sequence shown here is derived from an EMBL/GenBank/DDBJ whole genome shotgun (WGS) entry which is preliminary data.</text>
</comment>
<dbReference type="EMBL" id="LAVV01008623">
    <property type="protein sequence ID" value="KNZ52343.1"/>
    <property type="molecule type" value="Genomic_DNA"/>
</dbReference>